<dbReference type="InterPro" id="IPR002130">
    <property type="entry name" value="Cyclophilin-type_PPIase_dom"/>
</dbReference>
<evidence type="ECO:0000313" key="10">
    <source>
        <dbReference type="EMBL" id="CAI4018918.1"/>
    </source>
</evidence>
<dbReference type="PRINTS" id="PR00153">
    <property type="entry name" value="CSAPPISMRASE"/>
</dbReference>
<dbReference type="EMBL" id="CAMXCT030006721">
    <property type="protein sequence ID" value="CAL4806230.1"/>
    <property type="molecule type" value="Genomic_DNA"/>
</dbReference>
<dbReference type="GO" id="GO:0005737">
    <property type="term" value="C:cytoplasm"/>
    <property type="evidence" value="ECO:0007669"/>
    <property type="project" value="TreeGrafter"/>
</dbReference>
<dbReference type="Pfam" id="PF00639">
    <property type="entry name" value="Rotamase"/>
    <property type="match status" value="1"/>
</dbReference>
<dbReference type="InterPro" id="IPR046357">
    <property type="entry name" value="PPIase_dom_sf"/>
</dbReference>
<evidence type="ECO:0000256" key="4">
    <source>
        <dbReference type="ARBA" id="ARBA00023235"/>
    </source>
</evidence>
<comment type="catalytic activity">
    <reaction evidence="1">
        <text>[protein]-peptidylproline (omega=180) = [protein]-peptidylproline (omega=0)</text>
        <dbReference type="Rhea" id="RHEA:16237"/>
        <dbReference type="Rhea" id="RHEA-COMP:10747"/>
        <dbReference type="Rhea" id="RHEA-COMP:10748"/>
        <dbReference type="ChEBI" id="CHEBI:83833"/>
        <dbReference type="ChEBI" id="CHEBI:83834"/>
        <dbReference type="EC" id="5.2.1.8"/>
    </reaction>
</comment>
<dbReference type="Gene3D" id="2.40.100.10">
    <property type="entry name" value="Cyclophilin-like"/>
    <property type="match status" value="1"/>
</dbReference>
<feature type="domain" description="Tyrosine-protein phosphatase" evidence="6">
    <location>
        <begin position="6"/>
        <end position="177"/>
    </location>
</feature>
<keyword evidence="3 5" id="KW-0697">Rotamase</keyword>
<dbReference type="InterPro" id="IPR000340">
    <property type="entry name" value="Dual-sp_phosphatase_cat-dom"/>
</dbReference>
<dbReference type="PROSITE" id="PS50198">
    <property type="entry name" value="PPIC_PPIASE_2"/>
    <property type="match status" value="1"/>
</dbReference>
<reference evidence="10" key="1">
    <citation type="submission" date="2022-10" db="EMBL/GenBank/DDBJ databases">
        <authorList>
            <person name="Chen Y."/>
            <person name="Dougan E. K."/>
            <person name="Chan C."/>
            <person name="Rhodes N."/>
            <person name="Thang M."/>
        </authorList>
    </citation>
    <scope>NUCLEOTIDE SEQUENCE</scope>
</reference>
<dbReference type="InterPro" id="IPR029000">
    <property type="entry name" value="Cyclophilin-like_dom_sf"/>
</dbReference>
<comment type="caution">
    <text evidence="10">The sequence shown here is derived from an EMBL/GenBank/DDBJ whole genome shotgun (WGS) entry which is preliminary data.</text>
</comment>
<gene>
    <name evidence="10" type="ORF">C1SCF055_LOCUS43448</name>
</gene>
<reference evidence="11" key="2">
    <citation type="submission" date="2024-04" db="EMBL/GenBank/DDBJ databases">
        <authorList>
            <person name="Chen Y."/>
            <person name="Shah S."/>
            <person name="Dougan E. K."/>
            <person name="Thang M."/>
            <person name="Chan C."/>
        </authorList>
    </citation>
    <scope>NUCLEOTIDE SEQUENCE [LARGE SCALE GENOMIC DNA]</scope>
</reference>
<keyword evidence="4 5" id="KW-0413">Isomerase</keyword>
<evidence type="ECO:0000313" key="11">
    <source>
        <dbReference type="EMBL" id="CAL1172293.1"/>
    </source>
</evidence>
<proteinExistence type="predicted"/>
<dbReference type="InterPro" id="IPR000297">
    <property type="entry name" value="PPIase_PpiC"/>
</dbReference>
<dbReference type="Gene3D" id="3.90.190.10">
    <property type="entry name" value="Protein tyrosine phosphatase superfamily"/>
    <property type="match status" value="1"/>
</dbReference>
<dbReference type="Pfam" id="PF00160">
    <property type="entry name" value="Pro_isomerase"/>
    <property type="match status" value="1"/>
</dbReference>
<dbReference type="FunFam" id="2.40.100.10:FF:000025">
    <property type="entry name" value="Peptidyl-prolyl cis-trans isomerase CYP19-2"/>
    <property type="match status" value="1"/>
</dbReference>
<evidence type="ECO:0000313" key="12">
    <source>
        <dbReference type="Proteomes" id="UP001152797"/>
    </source>
</evidence>
<dbReference type="OrthoDB" id="441072at2759"/>
<feature type="domain" description="Tyrosine specific protein phosphatases" evidence="7">
    <location>
        <begin position="98"/>
        <end position="156"/>
    </location>
</feature>
<dbReference type="PANTHER" id="PTHR11071">
    <property type="entry name" value="PEPTIDYL-PROLYL CIS-TRANS ISOMERASE"/>
    <property type="match status" value="1"/>
</dbReference>
<dbReference type="Gene3D" id="3.10.50.40">
    <property type="match status" value="1"/>
</dbReference>
<evidence type="ECO:0000256" key="3">
    <source>
        <dbReference type="ARBA" id="ARBA00023110"/>
    </source>
</evidence>
<dbReference type="InterPro" id="IPR029021">
    <property type="entry name" value="Prot-tyrosine_phosphatase-like"/>
</dbReference>
<dbReference type="InterPro" id="IPR000387">
    <property type="entry name" value="Tyr_Pase_dom"/>
</dbReference>
<dbReference type="EMBL" id="CAMXCT020006721">
    <property type="protein sequence ID" value="CAL1172293.1"/>
    <property type="molecule type" value="Genomic_DNA"/>
</dbReference>
<feature type="domain" description="PPIase cyclophilin-type" evidence="8">
    <location>
        <begin position="203"/>
        <end position="365"/>
    </location>
</feature>
<evidence type="ECO:0000259" key="8">
    <source>
        <dbReference type="PROSITE" id="PS50072"/>
    </source>
</evidence>
<dbReference type="SUPFAM" id="SSF54534">
    <property type="entry name" value="FKBP-like"/>
    <property type="match status" value="1"/>
</dbReference>
<dbReference type="GO" id="GO:0016018">
    <property type="term" value="F:cyclosporin A binding"/>
    <property type="evidence" value="ECO:0007669"/>
    <property type="project" value="TreeGrafter"/>
</dbReference>
<dbReference type="CDD" id="cd14498">
    <property type="entry name" value="DSP"/>
    <property type="match status" value="1"/>
</dbReference>
<dbReference type="GO" id="GO:0003755">
    <property type="term" value="F:peptidyl-prolyl cis-trans isomerase activity"/>
    <property type="evidence" value="ECO:0007669"/>
    <property type="project" value="UniProtKB-KW"/>
</dbReference>
<dbReference type="SUPFAM" id="SSF50891">
    <property type="entry name" value="Cyclophilin-like"/>
    <property type="match status" value="1"/>
</dbReference>
<dbReference type="EC" id="5.2.1.8" evidence="2"/>
<protein>
    <recommendedName>
        <fullName evidence="2">peptidylprolyl isomerase</fullName>
        <ecNumber evidence="2">5.2.1.8</ecNumber>
    </recommendedName>
</protein>
<keyword evidence="12" id="KW-1185">Reference proteome</keyword>
<organism evidence="10">
    <name type="scientific">Cladocopium goreaui</name>
    <dbReference type="NCBI Taxonomy" id="2562237"/>
    <lineage>
        <taxon>Eukaryota</taxon>
        <taxon>Sar</taxon>
        <taxon>Alveolata</taxon>
        <taxon>Dinophyceae</taxon>
        <taxon>Suessiales</taxon>
        <taxon>Symbiodiniaceae</taxon>
        <taxon>Cladocopium</taxon>
    </lineage>
</organism>
<evidence type="ECO:0000259" key="6">
    <source>
        <dbReference type="PROSITE" id="PS50054"/>
    </source>
</evidence>
<feature type="domain" description="PpiC" evidence="9">
    <location>
        <begin position="385"/>
        <end position="500"/>
    </location>
</feature>
<dbReference type="SMART" id="SM00195">
    <property type="entry name" value="DSPc"/>
    <property type="match status" value="1"/>
</dbReference>
<dbReference type="AlphaFoldDB" id="A0A9P1GQ15"/>
<evidence type="ECO:0000259" key="7">
    <source>
        <dbReference type="PROSITE" id="PS50056"/>
    </source>
</evidence>
<dbReference type="GO" id="GO:0006457">
    <property type="term" value="P:protein folding"/>
    <property type="evidence" value="ECO:0007669"/>
    <property type="project" value="TreeGrafter"/>
</dbReference>
<evidence type="ECO:0000256" key="5">
    <source>
        <dbReference type="PROSITE-ProRule" id="PRU00278"/>
    </source>
</evidence>
<dbReference type="Pfam" id="PF00782">
    <property type="entry name" value="DSPc"/>
    <property type="match status" value="1"/>
</dbReference>
<accession>A0A9P1GQ15</accession>
<evidence type="ECO:0000259" key="9">
    <source>
        <dbReference type="PROSITE" id="PS50198"/>
    </source>
</evidence>
<name>A0A9P1GQ15_9DINO</name>
<dbReference type="Proteomes" id="UP001152797">
    <property type="component" value="Unassembled WGS sequence"/>
</dbReference>
<dbReference type="PANTHER" id="PTHR11071:SF561">
    <property type="entry name" value="PEPTIDYL-PROLYL CIS-TRANS ISOMERASE D-RELATED"/>
    <property type="match status" value="1"/>
</dbReference>
<dbReference type="PROSITE" id="PS50056">
    <property type="entry name" value="TYR_PHOSPHATASE_2"/>
    <property type="match status" value="1"/>
</dbReference>
<dbReference type="EMBL" id="CAMXCT010006721">
    <property type="protein sequence ID" value="CAI4018918.1"/>
    <property type="molecule type" value="Genomic_DNA"/>
</dbReference>
<sequence>MATVEGVTEVRPKLYLSARDAATVLKSLTVLGISHILSVGSEFPARLGNAALDEKQMKKRKMDGRSSAGRLYLQHGGKKDPFVRLFLPVEDANDQDLSQHFDETRLFISEALAQGKVLVHCTQGRSRSVAVVAAFLMQKEKISLGKALLSIKEKRPEIDCRTSFLDQLRSLEEELQVAPASPKTLEAAGALKKELAEVNPKVFMEISFDGQSAGRIEFDLFCDVAPETCENFRCLCTGEKGRGQSGKRLTYLGAVFHCVIPGFVAIAGDITEGDGTGGESIYGYSFKDENFEVKHDSEGILSMANSGPDSNGSQFLICFAASPKLDGKNVAFGKAVSTDVLKLIEACGSESGEVSKRITILDCGEVPQPGRQVKRQRSDSAAVAGEVVMVLQLLRKHKECKKASSWREANISCSKEDAQKVLQSFRQALGAVEGSQRRAKFEALARENSDCKSAKKGGLLDPFERGMMNKTFENAAFALKPGELSEVFSTKQGEHLLLRL</sequence>
<dbReference type="PROSITE" id="PS50054">
    <property type="entry name" value="TYR_PHOSPHATASE_DUAL"/>
    <property type="match status" value="1"/>
</dbReference>
<dbReference type="SUPFAM" id="SSF52799">
    <property type="entry name" value="(Phosphotyrosine protein) phosphatases II"/>
    <property type="match status" value="1"/>
</dbReference>
<dbReference type="PROSITE" id="PS50072">
    <property type="entry name" value="CSA_PPIASE_2"/>
    <property type="match status" value="1"/>
</dbReference>
<dbReference type="InterPro" id="IPR020422">
    <property type="entry name" value="TYR_PHOSPHATASE_DUAL_dom"/>
</dbReference>
<evidence type="ECO:0000256" key="1">
    <source>
        <dbReference type="ARBA" id="ARBA00000971"/>
    </source>
</evidence>
<evidence type="ECO:0000256" key="2">
    <source>
        <dbReference type="ARBA" id="ARBA00013194"/>
    </source>
</evidence>